<dbReference type="AlphaFoldDB" id="A5E496"/>
<dbReference type="HOGENOM" id="CLU_133356_0_0_1"/>
<evidence type="ECO:0000256" key="4">
    <source>
        <dbReference type="ARBA" id="ARBA00005366"/>
    </source>
</evidence>
<dbReference type="PANTHER" id="PTHR28216:SF1">
    <property type="entry name" value="DASH COMPLEX SUBUNIT DUO1"/>
    <property type="match status" value="1"/>
</dbReference>
<evidence type="ECO:0000256" key="15">
    <source>
        <dbReference type="ARBA" id="ARBA00023306"/>
    </source>
</evidence>
<evidence type="ECO:0000256" key="5">
    <source>
        <dbReference type="ARBA" id="ARBA00022454"/>
    </source>
</evidence>
<keyword evidence="5" id="KW-0158">Chromosome</keyword>
<evidence type="ECO:0000313" key="21">
    <source>
        <dbReference type="EMBL" id="EDK46254.1"/>
    </source>
</evidence>
<dbReference type="GO" id="GO:0005874">
    <property type="term" value="C:microtubule"/>
    <property type="evidence" value="ECO:0007669"/>
    <property type="project" value="UniProtKB-KW"/>
</dbReference>
<accession>A5E496</accession>
<keyword evidence="14" id="KW-0539">Nucleus</keyword>
<dbReference type="Pfam" id="PF08651">
    <property type="entry name" value="DASH_Duo1"/>
    <property type="match status" value="1"/>
</dbReference>
<comment type="similarity">
    <text evidence="4">Belongs to the DASH complex DUO1 family.</text>
</comment>
<evidence type="ECO:0000256" key="3">
    <source>
        <dbReference type="ARBA" id="ARBA00004629"/>
    </source>
</evidence>
<evidence type="ECO:0000256" key="11">
    <source>
        <dbReference type="ARBA" id="ARBA00022838"/>
    </source>
</evidence>
<dbReference type="GO" id="GO:0042729">
    <property type="term" value="C:DASH complex"/>
    <property type="evidence" value="ECO:0007669"/>
    <property type="project" value="InterPro"/>
</dbReference>
<keyword evidence="15" id="KW-0131">Cell cycle</keyword>
<comment type="subcellular location">
    <subcellularLocation>
        <location evidence="3">Chromosome</location>
        <location evidence="3">Centromere</location>
        <location evidence="3">Kinetochore</location>
    </subcellularLocation>
    <subcellularLocation>
        <location evidence="2">Cytoplasm</location>
        <location evidence="2">Cytoskeleton</location>
        <location evidence="2">Spindle</location>
    </subcellularLocation>
    <subcellularLocation>
        <location evidence="1">Nucleus</location>
    </subcellularLocation>
</comment>
<protein>
    <recommendedName>
        <fullName evidence="17">DASH complex subunit DUO1</fullName>
    </recommendedName>
    <alternativeName>
        <fullName evidence="18">Outer kinetochore protein DUO1</fullName>
    </alternativeName>
</protein>
<dbReference type="eggNOG" id="ENOG502SCC0">
    <property type="taxonomic scope" value="Eukaryota"/>
</dbReference>
<dbReference type="GO" id="GO:0007059">
    <property type="term" value="P:chromosome segregation"/>
    <property type="evidence" value="ECO:0007669"/>
    <property type="project" value="UniProtKB-KW"/>
</dbReference>
<evidence type="ECO:0000256" key="14">
    <source>
        <dbReference type="ARBA" id="ARBA00023242"/>
    </source>
</evidence>
<sequence length="176" mass="20391">MTSPQRTPIQLHPQSQEDPISLREKALEKELTHLRMINTTLDTLVTTIESTTSDINTFNNGTSNAKRMMDKWTEILTQASFTGQMLDDEEWTPQGDEGGREGGLREESAVEEELRILQRRLMTVELENIVLNKKLEKEMQEKRERWNRAEELANKRKRELGLNVAGTGNTRRKLNR</sequence>
<keyword evidence="6" id="KW-0963">Cytoplasm</keyword>
<keyword evidence="8" id="KW-0493">Microtubule</keyword>
<keyword evidence="7" id="KW-0132">Cell division</keyword>
<evidence type="ECO:0000256" key="10">
    <source>
        <dbReference type="ARBA" id="ARBA00022829"/>
    </source>
</evidence>
<dbReference type="InParanoid" id="A5E496"/>
<organism evidence="21 22">
    <name type="scientific">Lodderomyces elongisporus (strain ATCC 11503 / CBS 2605 / JCM 1781 / NBRC 1676 / NRRL YB-4239)</name>
    <name type="common">Yeast</name>
    <name type="synonym">Saccharomyces elongisporus</name>
    <dbReference type="NCBI Taxonomy" id="379508"/>
    <lineage>
        <taxon>Eukaryota</taxon>
        <taxon>Fungi</taxon>
        <taxon>Dikarya</taxon>
        <taxon>Ascomycota</taxon>
        <taxon>Saccharomycotina</taxon>
        <taxon>Pichiomycetes</taxon>
        <taxon>Debaryomycetaceae</taxon>
        <taxon>Candida/Lodderomyces clade</taxon>
        <taxon>Lodderomyces</taxon>
    </lineage>
</organism>
<evidence type="ECO:0000256" key="18">
    <source>
        <dbReference type="ARBA" id="ARBA00044358"/>
    </source>
</evidence>
<dbReference type="GO" id="GO:0072686">
    <property type="term" value="C:mitotic spindle"/>
    <property type="evidence" value="ECO:0007669"/>
    <property type="project" value="InterPro"/>
</dbReference>
<dbReference type="GO" id="GO:0051301">
    <property type="term" value="P:cell division"/>
    <property type="evidence" value="ECO:0007669"/>
    <property type="project" value="UniProtKB-KW"/>
</dbReference>
<feature type="coiled-coil region" evidence="19">
    <location>
        <begin position="107"/>
        <end position="152"/>
    </location>
</feature>
<keyword evidence="16" id="KW-0137">Centromere</keyword>
<keyword evidence="9" id="KW-0498">Mitosis</keyword>
<keyword evidence="12 19" id="KW-0175">Coiled coil</keyword>
<evidence type="ECO:0000256" key="13">
    <source>
        <dbReference type="ARBA" id="ARBA00023212"/>
    </source>
</evidence>
<keyword evidence="13" id="KW-0206">Cytoskeleton</keyword>
<dbReference type="GO" id="GO:0000278">
    <property type="term" value="P:mitotic cell cycle"/>
    <property type="evidence" value="ECO:0007669"/>
    <property type="project" value="InterPro"/>
</dbReference>
<evidence type="ECO:0000313" key="22">
    <source>
        <dbReference type="Proteomes" id="UP000001996"/>
    </source>
</evidence>
<dbReference type="GeneID" id="5231406"/>
<evidence type="ECO:0000256" key="2">
    <source>
        <dbReference type="ARBA" id="ARBA00004186"/>
    </source>
</evidence>
<dbReference type="VEuPathDB" id="FungiDB:LELG_04435"/>
<reference evidence="21 22" key="1">
    <citation type="journal article" date="2009" name="Nature">
        <title>Evolution of pathogenicity and sexual reproduction in eight Candida genomes.</title>
        <authorList>
            <person name="Butler G."/>
            <person name="Rasmussen M.D."/>
            <person name="Lin M.F."/>
            <person name="Santos M.A."/>
            <person name="Sakthikumar S."/>
            <person name="Munro C.A."/>
            <person name="Rheinbay E."/>
            <person name="Grabherr M."/>
            <person name="Forche A."/>
            <person name="Reedy J.L."/>
            <person name="Agrafioti I."/>
            <person name="Arnaud M.B."/>
            <person name="Bates S."/>
            <person name="Brown A.J."/>
            <person name="Brunke S."/>
            <person name="Costanzo M.C."/>
            <person name="Fitzpatrick D.A."/>
            <person name="de Groot P.W."/>
            <person name="Harris D."/>
            <person name="Hoyer L.L."/>
            <person name="Hube B."/>
            <person name="Klis F.M."/>
            <person name="Kodira C."/>
            <person name="Lennard N."/>
            <person name="Logue M.E."/>
            <person name="Martin R."/>
            <person name="Neiman A.M."/>
            <person name="Nikolaou E."/>
            <person name="Quail M.A."/>
            <person name="Quinn J."/>
            <person name="Santos M.C."/>
            <person name="Schmitzberger F.F."/>
            <person name="Sherlock G."/>
            <person name="Shah P."/>
            <person name="Silverstein K.A."/>
            <person name="Skrzypek M.S."/>
            <person name="Soll D."/>
            <person name="Staggs R."/>
            <person name="Stansfield I."/>
            <person name="Stumpf M.P."/>
            <person name="Sudbery P.E."/>
            <person name="Srikantha T."/>
            <person name="Zeng Q."/>
            <person name="Berman J."/>
            <person name="Berriman M."/>
            <person name="Heitman J."/>
            <person name="Gow N.A."/>
            <person name="Lorenz M.C."/>
            <person name="Birren B.W."/>
            <person name="Kellis M."/>
            <person name="Cuomo C.A."/>
        </authorList>
    </citation>
    <scope>NUCLEOTIDE SEQUENCE [LARGE SCALE GENOMIC DNA]</scope>
    <source>
        <strain evidence="22">ATCC 11503 / BCRC 21390 / CBS 2605 / JCM 1781 / NBRC 1676 / NRRL YB-4239</strain>
    </source>
</reference>
<proteinExistence type="inferred from homology"/>
<dbReference type="OrthoDB" id="5599235at2759"/>
<dbReference type="EMBL" id="CH981529">
    <property type="protein sequence ID" value="EDK46254.1"/>
    <property type="molecule type" value="Genomic_DNA"/>
</dbReference>
<evidence type="ECO:0000256" key="1">
    <source>
        <dbReference type="ARBA" id="ARBA00004123"/>
    </source>
</evidence>
<name>A5E496_LODEL</name>
<evidence type="ECO:0000256" key="9">
    <source>
        <dbReference type="ARBA" id="ARBA00022776"/>
    </source>
</evidence>
<evidence type="ECO:0000256" key="12">
    <source>
        <dbReference type="ARBA" id="ARBA00023054"/>
    </source>
</evidence>
<dbReference type="OMA" id="QNIAITH"/>
<dbReference type="STRING" id="379508.A5E496"/>
<keyword evidence="22" id="KW-1185">Reference proteome</keyword>
<evidence type="ECO:0000256" key="20">
    <source>
        <dbReference type="SAM" id="MobiDB-lite"/>
    </source>
</evidence>
<evidence type="ECO:0000256" key="6">
    <source>
        <dbReference type="ARBA" id="ARBA00022490"/>
    </source>
</evidence>
<feature type="region of interest" description="Disordered" evidence="20">
    <location>
        <begin position="88"/>
        <end position="107"/>
    </location>
</feature>
<dbReference type="PANTHER" id="PTHR28216">
    <property type="entry name" value="DASH COMPLEX SUBUNIT DUO1"/>
    <property type="match status" value="1"/>
</dbReference>
<gene>
    <name evidence="21" type="ORF">LELG_04435</name>
</gene>
<dbReference type="KEGG" id="lel:PVL30_004152"/>
<keyword evidence="10" id="KW-0159">Chromosome partition</keyword>
<evidence type="ECO:0000256" key="19">
    <source>
        <dbReference type="SAM" id="Coils"/>
    </source>
</evidence>
<evidence type="ECO:0000256" key="8">
    <source>
        <dbReference type="ARBA" id="ARBA00022701"/>
    </source>
</evidence>
<evidence type="ECO:0000256" key="17">
    <source>
        <dbReference type="ARBA" id="ARBA00044152"/>
    </source>
</evidence>
<keyword evidence="11" id="KW-0995">Kinetochore</keyword>
<evidence type="ECO:0000256" key="7">
    <source>
        <dbReference type="ARBA" id="ARBA00022618"/>
    </source>
</evidence>
<evidence type="ECO:0000256" key="16">
    <source>
        <dbReference type="ARBA" id="ARBA00023328"/>
    </source>
</evidence>
<feature type="compositionally biased region" description="Basic and acidic residues" evidence="20">
    <location>
        <begin position="97"/>
        <end position="107"/>
    </location>
</feature>
<dbReference type="Proteomes" id="UP000001996">
    <property type="component" value="Unassembled WGS sequence"/>
</dbReference>
<dbReference type="InterPro" id="IPR013960">
    <property type="entry name" value="DASH_Duo1"/>
</dbReference>